<evidence type="ECO:0000313" key="2">
    <source>
        <dbReference type="Proteomes" id="UP001596990"/>
    </source>
</evidence>
<accession>A0ABW3L1M7</accession>
<organism evidence="1 2">
    <name type="scientific">Thalassobacillus hwangdonensis</name>
    <dbReference type="NCBI Taxonomy" id="546108"/>
    <lineage>
        <taxon>Bacteria</taxon>
        <taxon>Bacillati</taxon>
        <taxon>Bacillota</taxon>
        <taxon>Bacilli</taxon>
        <taxon>Bacillales</taxon>
        <taxon>Bacillaceae</taxon>
        <taxon>Thalassobacillus</taxon>
    </lineage>
</organism>
<dbReference type="EMBL" id="JBHTKL010000001">
    <property type="protein sequence ID" value="MFD1019105.1"/>
    <property type="molecule type" value="Genomic_DNA"/>
</dbReference>
<gene>
    <name evidence="1" type="ORF">ACFQ2J_07815</name>
</gene>
<name>A0ABW3L1M7_9BACI</name>
<proteinExistence type="predicted"/>
<comment type="caution">
    <text evidence="1">The sequence shown here is derived from an EMBL/GenBank/DDBJ whole genome shotgun (WGS) entry which is preliminary data.</text>
</comment>
<sequence>MIMQLIRWSYSRRGQVRAYFDRFPQSTLYFRRIRRYYFLFTIDWHEEDPIVTDEDKEQMHRLLNRELGREKEYLKRRTRSS</sequence>
<keyword evidence="2" id="KW-1185">Reference proteome</keyword>
<reference evidence="2" key="1">
    <citation type="journal article" date="2019" name="Int. J. Syst. Evol. Microbiol.">
        <title>The Global Catalogue of Microorganisms (GCM) 10K type strain sequencing project: providing services to taxonomists for standard genome sequencing and annotation.</title>
        <authorList>
            <consortium name="The Broad Institute Genomics Platform"/>
            <consortium name="The Broad Institute Genome Sequencing Center for Infectious Disease"/>
            <person name="Wu L."/>
            <person name="Ma J."/>
        </authorList>
    </citation>
    <scope>NUCLEOTIDE SEQUENCE [LARGE SCALE GENOMIC DNA]</scope>
    <source>
        <strain evidence="2">CCUG 56607</strain>
    </source>
</reference>
<evidence type="ECO:0000313" key="1">
    <source>
        <dbReference type="EMBL" id="MFD1019105.1"/>
    </source>
</evidence>
<protein>
    <submittedName>
        <fullName evidence="1">Uncharacterized protein</fullName>
    </submittedName>
</protein>
<dbReference type="Proteomes" id="UP001596990">
    <property type="component" value="Unassembled WGS sequence"/>
</dbReference>